<keyword evidence="2" id="KW-1185">Reference proteome</keyword>
<protein>
    <submittedName>
        <fullName evidence="1">Uncharacterized protein</fullName>
    </submittedName>
</protein>
<accession>A0AAV2IDK7</accession>
<sequence>MFTAPENESSGGNSYKSHLFSLGMTLLFATEYNTKSDDPRSQLGDEFTDLLSSLTNENMELRPDLDTVILACDRALGDQ</sequence>
<proteinExistence type="predicted"/>
<dbReference type="EMBL" id="CAXITT010000613">
    <property type="protein sequence ID" value="CAL1544314.1"/>
    <property type="molecule type" value="Genomic_DNA"/>
</dbReference>
<dbReference type="GO" id="GO:0043025">
    <property type="term" value="C:neuronal cell body"/>
    <property type="evidence" value="ECO:0007669"/>
    <property type="project" value="TreeGrafter"/>
</dbReference>
<dbReference type="PANTHER" id="PTHR21560:SF0">
    <property type="entry name" value="KINASE NON-CATALYTIC C-LOBE DOMAIN-CONTAINING PROTEIN 1"/>
    <property type="match status" value="1"/>
</dbReference>
<evidence type="ECO:0000313" key="2">
    <source>
        <dbReference type="Proteomes" id="UP001497497"/>
    </source>
</evidence>
<organism evidence="1 2">
    <name type="scientific">Lymnaea stagnalis</name>
    <name type="common">Great pond snail</name>
    <name type="synonym">Helix stagnalis</name>
    <dbReference type="NCBI Taxonomy" id="6523"/>
    <lineage>
        <taxon>Eukaryota</taxon>
        <taxon>Metazoa</taxon>
        <taxon>Spiralia</taxon>
        <taxon>Lophotrochozoa</taxon>
        <taxon>Mollusca</taxon>
        <taxon>Gastropoda</taxon>
        <taxon>Heterobranchia</taxon>
        <taxon>Euthyneura</taxon>
        <taxon>Panpulmonata</taxon>
        <taxon>Hygrophila</taxon>
        <taxon>Lymnaeoidea</taxon>
        <taxon>Lymnaeidae</taxon>
        <taxon>Lymnaea</taxon>
    </lineage>
</organism>
<dbReference type="InterPro" id="IPR029899">
    <property type="entry name" value="KNDC1"/>
</dbReference>
<dbReference type="SUPFAM" id="SSF56112">
    <property type="entry name" value="Protein kinase-like (PK-like)"/>
    <property type="match status" value="1"/>
</dbReference>
<evidence type="ECO:0000313" key="1">
    <source>
        <dbReference type="EMBL" id="CAL1544314.1"/>
    </source>
</evidence>
<dbReference type="GO" id="GO:0048814">
    <property type="term" value="P:regulation of dendrite morphogenesis"/>
    <property type="evidence" value="ECO:0007669"/>
    <property type="project" value="TreeGrafter"/>
</dbReference>
<feature type="non-terminal residue" evidence="1">
    <location>
        <position position="79"/>
    </location>
</feature>
<dbReference type="GO" id="GO:0007264">
    <property type="term" value="P:small GTPase-mediated signal transduction"/>
    <property type="evidence" value="ECO:0007669"/>
    <property type="project" value="InterPro"/>
</dbReference>
<dbReference type="GO" id="GO:0030425">
    <property type="term" value="C:dendrite"/>
    <property type="evidence" value="ECO:0007669"/>
    <property type="project" value="TreeGrafter"/>
</dbReference>
<dbReference type="Proteomes" id="UP001497497">
    <property type="component" value="Unassembled WGS sequence"/>
</dbReference>
<dbReference type="InterPro" id="IPR011009">
    <property type="entry name" value="Kinase-like_dom_sf"/>
</dbReference>
<name>A0AAV2IDK7_LYMST</name>
<gene>
    <name evidence="1" type="ORF">GSLYS_00017827001</name>
</gene>
<dbReference type="AlphaFoldDB" id="A0AAV2IDK7"/>
<reference evidence="1 2" key="1">
    <citation type="submission" date="2024-04" db="EMBL/GenBank/DDBJ databases">
        <authorList>
            <consortium name="Genoscope - CEA"/>
            <person name="William W."/>
        </authorList>
    </citation>
    <scope>NUCLEOTIDE SEQUENCE [LARGE SCALE GENOMIC DNA]</scope>
</reference>
<dbReference type="PANTHER" id="PTHR21560">
    <property type="entry name" value="VERY KIND PROTEIN"/>
    <property type="match status" value="1"/>
</dbReference>
<dbReference type="GO" id="GO:0005085">
    <property type="term" value="F:guanyl-nucleotide exchange factor activity"/>
    <property type="evidence" value="ECO:0007669"/>
    <property type="project" value="InterPro"/>
</dbReference>
<dbReference type="Gene3D" id="1.10.510.10">
    <property type="entry name" value="Transferase(Phosphotransferase) domain 1"/>
    <property type="match status" value="1"/>
</dbReference>
<comment type="caution">
    <text evidence="1">The sequence shown here is derived from an EMBL/GenBank/DDBJ whole genome shotgun (WGS) entry which is preliminary data.</text>
</comment>
<dbReference type="GO" id="GO:0032045">
    <property type="term" value="C:guanyl-nucleotide exchange factor complex"/>
    <property type="evidence" value="ECO:0007669"/>
    <property type="project" value="TreeGrafter"/>
</dbReference>